<proteinExistence type="predicted"/>
<organism evidence="3 4">
    <name type="scientific">Kiloniella laminariae</name>
    <dbReference type="NCBI Taxonomy" id="454162"/>
    <lineage>
        <taxon>Bacteria</taxon>
        <taxon>Pseudomonadati</taxon>
        <taxon>Pseudomonadota</taxon>
        <taxon>Alphaproteobacteria</taxon>
        <taxon>Rhodospirillales</taxon>
        <taxon>Kiloniellaceae</taxon>
        <taxon>Kiloniella</taxon>
    </lineage>
</organism>
<dbReference type="PROSITE" id="PS51257">
    <property type="entry name" value="PROKAR_LIPOPROTEIN"/>
    <property type="match status" value="1"/>
</dbReference>
<dbReference type="RefSeq" id="WP_269422133.1">
    <property type="nucleotide sequence ID" value="NZ_JAPWGY010000001.1"/>
</dbReference>
<accession>A0ABT4LFQ0</accession>
<evidence type="ECO:0000313" key="4">
    <source>
        <dbReference type="Proteomes" id="UP001069802"/>
    </source>
</evidence>
<evidence type="ECO:0000256" key="1">
    <source>
        <dbReference type="SAM" id="MobiDB-lite"/>
    </source>
</evidence>
<evidence type="ECO:0000256" key="2">
    <source>
        <dbReference type="SAM" id="SignalP"/>
    </source>
</evidence>
<dbReference type="InterPro" id="IPR009576">
    <property type="entry name" value="Biofilm_formation_YgiB"/>
</dbReference>
<comment type="caution">
    <text evidence="3">The sequence shown here is derived from an EMBL/GenBank/DDBJ whole genome shotgun (WGS) entry which is preliminary data.</text>
</comment>
<dbReference type="Pfam" id="PF06693">
    <property type="entry name" value="DUF1190"/>
    <property type="match status" value="1"/>
</dbReference>
<feature type="signal peptide" evidence="2">
    <location>
        <begin position="1"/>
        <end position="20"/>
    </location>
</feature>
<dbReference type="Proteomes" id="UP001069802">
    <property type="component" value="Unassembled WGS sequence"/>
</dbReference>
<feature type="chain" id="PRO_5045171247" evidence="2">
    <location>
        <begin position="21"/>
        <end position="178"/>
    </location>
</feature>
<protein>
    <submittedName>
        <fullName evidence="3">DUF1190 domain-containing protein</fullName>
    </submittedName>
</protein>
<keyword evidence="4" id="KW-1185">Reference proteome</keyword>
<keyword evidence="2" id="KW-0732">Signal</keyword>
<gene>
    <name evidence="3" type="ORF">O4H49_04055</name>
</gene>
<name>A0ABT4LFQ0_9PROT</name>
<reference evidence="3" key="1">
    <citation type="submission" date="2022-12" db="EMBL/GenBank/DDBJ databases">
        <title>Bacterial isolates from different developmental stages of Nematostella vectensis.</title>
        <authorList>
            <person name="Fraune S."/>
        </authorList>
    </citation>
    <scope>NUCLEOTIDE SEQUENCE</scope>
    <source>
        <strain evidence="3">G21630-S1</strain>
    </source>
</reference>
<evidence type="ECO:0000313" key="3">
    <source>
        <dbReference type="EMBL" id="MCZ4279938.1"/>
    </source>
</evidence>
<dbReference type="EMBL" id="JAPWGY010000001">
    <property type="protein sequence ID" value="MCZ4279938.1"/>
    <property type="molecule type" value="Genomic_DNA"/>
</dbReference>
<feature type="region of interest" description="Disordered" evidence="1">
    <location>
        <begin position="118"/>
        <end position="154"/>
    </location>
</feature>
<sequence>MKRSRSLKLAFMGASALALTACDQPQDIAIFESVEQCSQQDGFDSDSCQRNMDLAREEHISVAPKYSAIEDCEADFGAASCEVAPVQTQSGGSVFMPLMMGYMMGNMLSGNSRVATQPLYRSKDDPSNFRTADNQKVAGKTGLSTVPGKVAKAPTVKTSTLSRGGFGASAPSLRSFGG</sequence>